<evidence type="ECO:0000256" key="5">
    <source>
        <dbReference type="ARBA" id="ARBA00023054"/>
    </source>
</evidence>
<evidence type="ECO:0000256" key="1">
    <source>
        <dbReference type="ARBA" id="ARBA00004496"/>
    </source>
</evidence>
<protein>
    <recommendedName>
        <fullName evidence="7">Kinesin-like protein</fullName>
    </recommendedName>
</protein>
<keyword evidence="8" id="KW-0472">Membrane</keyword>
<dbReference type="InterPro" id="IPR027417">
    <property type="entry name" value="P-loop_NTPase"/>
</dbReference>
<dbReference type="PROSITE" id="PS00411">
    <property type="entry name" value="KINESIN_MOTOR_1"/>
    <property type="match status" value="1"/>
</dbReference>
<evidence type="ECO:0000313" key="10">
    <source>
        <dbReference type="EMBL" id="OQS03297.1"/>
    </source>
</evidence>
<feature type="binding site" evidence="6">
    <location>
        <begin position="86"/>
        <end position="93"/>
    </location>
    <ligand>
        <name>ATP</name>
        <dbReference type="ChEBI" id="CHEBI:30616"/>
    </ligand>
</feature>
<evidence type="ECO:0000313" key="11">
    <source>
        <dbReference type="Proteomes" id="UP000243217"/>
    </source>
</evidence>
<dbReference type="InterPro" id="IPR001752">
    <property type="entry name" value="Kinesin_motor_dom"/>
</dbReference>
<sequence length="456" mass="51187">MSLVVAPLVPQQSSHVQVAIRLRPHQDDCILKVPQHPVLVIPEKKKQYTYDHVFDDTNSNEDVFGPIIPLVQSFLLGYNATVFAYGQTGSGKSYSMGSDGENDDGIIPLALNMIFERAASQFQHEYSCHVTFCEIYGDDVRDLFSKQLMTKVTDQLTKQKVTSADKARHFLQKGLLHRTTAKTKMNSTSSRSHAIFTLELHQIVSPTQKLTSKFHFVDLAGSERPKKTLAEGLRFKEGININKGLLALGNVMNALSEKKPYVPYRSSKLTRMLQDALGGNSQTLMLACVSPAKANLNESLNSLEYAQRTRKICNNALVNAQIERPSIPPLIQSELEKLRAEIARLMVENKNLQDCVANLTVYRNQKPTQEYIWQSEEVRSIVQATSTLLYDIVLQGTIYLERLGVHACITVTRHPRTKKFRQAMQAHPMGVFVANLGFVLSCSFIYCVDIVCPNLL</sequence>
<dbReference type="GO" id="GO:0005875">
    <property type="term" value="C:microtubule associated complex"/>
    <property type="evidence" value="ECO:0007669"/>
    <property type="project" value="TreeGrafter"/>
</dbReference>
<keyword evidence="11" id="KW-1185">Reference proteome</keyword>
<dbReference type="GO" id="GO:0003777">
    <property type="term" value="F:microtubule motor activity"/>
    <property type="evidence" value="ECO:0007669"/>
    <property type="project" value="InterPro"/>
</dbReference>
<accession>A0A1V9ZZ68</accession>
<dbReference type="InterPro" id="IPR036961">
    <property type="entry name" value="Kinesin_motor_dom_sf"/>
</dbReference>
<dbReference type="PANTHER" id="PTHR47969">
    <property type="entry name" value="CHROMOSOME-ASSOCIATED KINESIN KIF4A-RELATED"/>
    <property type="match status" value="1"/>
</dbReference>
<dbReference type="Proteomes" id="UP000243217">
    <property type="component" value="Unassembled WGS sequence"/>
</dbReference>
<dbReference type="EMBL" id="JNBS01000939">
    <property type="protein sequence ID" value="OQS03297.1"/>
    <property type="molecule type" value="Genomic_DNA"/>
</dbReference>
<dbReference type="GO" id="GO:0007052">
    <property type="term" value="P:mitotic spindle organization"/>
    <property type="evidence" value="ECO:0007669"/>
    <property type="project" value="TreeGrafter"/>
</dbReference>
<keyword evidence="5" id="KW-0175">Coiled coil</keyword>
<keyword evidence="3 6" id="KW-0547">Nucleotide-binding</keyword>
<dbReference type="GO" id="GO:0005524">
    <property type="term" value="F:ATP binding"/>
    <property type="evidence" value="ECO:0007669"/>
    <property type="project" value="UniProtKB-UniRule"/>
</dbReference>
<dbReference type="Gene3D" id="3.40.850.10">
    <property type="entry name" value="Kinesin motor domain"/>
    <property type="match status" value="1"/>
</dbReference>
<feature type="transmembrane region" description="Helical" evidence="8">
    <location>
        <begin position="429"/>
        <end position="452"/>
    </location>
</feature>
<keyword evidence="6 7" id="KW-0505">Motor protein</keyword>
<dbReference type="GO" id="GO:0051231">
    <property type="term" value="P:spindle elongation"/>
    <property type="evidence" value="ECO:0007669"/>
    <property type="project" value="TreeGrafter"/>
</dbReference>
<dbReference type="InterPro" id="IPR027640">
    <property type="entry name" value="Kinesin-like_fam"/>
</dbReference>
<comment type="similarity">
    <text evidence="6 7">Belongs to the TRAFAC class myosin-kinesin ATPase superfamily. Kinesin family.</text>
</comment>
<dbReference type="PRINTS" id="PR00380">
    <property type="entry name" value="KINESINHEAVY"/>
</dbReference>
<evidence type="ECO:0000259" key="9">
    <source>
        <dbReference type="PROSITE" id="PS50067"/>
    </source>
</evidence>
<proteinExistence type="inferred from homology"/>
<reference evidence="10 11" key="1">
    <citation type="journal article" date="2014" name="Genome Biol. Evol.">
        <title>The secreted proteins of Achlya hypogyna and Thraustotheca clavata identify the ancestral oomycete secretome and reveal gene acquisitions by horizontal gene transfer.</title>
        <authorList>
            <person name="Misner I."/>
            <person name="Blouin N."/>
            <person name="Leonard G."/>
            <person name="Richards T.A."/>
            <person name="Lane C.E."/>
        </authorList>
    </citation>
    <scope>NUCLEOTIDE SEQUENCE [LARGE SCALE GENOMIC DNA]</scope>
    <source>
        <strain evidence="10 11">ATCC 34112</strain>
    </source>
</reference>
<dbReference type="GO" id="GO:0008017">
    <property type="term" value="F:microtubule binding"/>
    <property type="evidence" value="ECO:0007669"/>
    <property type="project" value="InterPro"/>
</dbReference>
<keyword evidence="2" id="KW-0963">Cytoplasm</keyword>
<evidence type="ECO:0000256" key="6">
    <source>
        <dbReference type="PROSITE-ProRule" id="PRU00283"/>
    </source>
</evidence>
<evidence type="ECO:0000256" key="3">
    <source>
        <dbReference type="ARBA" id="ARBA00022741"/>
    </source>
</evidence>
<keyword evidence="7" id="KW-0493">Microtubule</keyword>
<dbReference type="GO" id="GO:0007018">
    <property type="term" value="P:microtubule-based movement"/>
    <property type="evidence" value="ECO:0007669"/>
    <property type="project" value="InterPro"/>
</dbReference>
<evidence type="ECO:0000256" key="7">
    <source>
        <dbReference type="RuleBase" id="RU000394"/>
    </source>
</evidence>
<dbReference type="SMART" id="SM00129">
    <property type="entry name" value="KISc"/>
    <property type="match status" value="1"/>
</dbReference>
<dbReference type="PANTHER" id="PTHR47969:SF15">
    <property type="entry name" value="CHROMOSOME-ASSOCIATED KINESIN KIF4A-RELATED"/>
    <property type="match status" value="1"/>
</dbReference>
<gene>
    <name evidence="10" type="ORF">THRCLA_04401</name>
</gene>
<evidence type="ECO:0000256" key="8">
    <source>
        <dbReference type="SAM" id="Phobius"/>
    </source>
</evidence>
<dbReference type="SUPFAM" id="SSF52540">
    <property type="entry name" value="P-loop containing nucleoside triphosphate hydrolases"/>
    <property type="match status" value="1"/>
</dbReference>
<comment type="caution">
    <text evidence="10">The sequence shown here is derived from an EMBL/GenBank/DDBJ whole genome shotgun (WGS) entry which is preliminary data.</text>
</comment>
<evidence type="ECO:0000256" key="2">
    <source>
        <dbReference type="ARBA" id="ARBA00022490"/>
    </source>
</evidence>
<evidence type="ECO:0000256" key="4">
    <source>
        <dbReference type="ARBA" id="ARBA00022840"/>
    </source>
</evidence>
<dbReference type="GO" id="GO:0005874">
    <property type="term" value="C:microtubule"/>
    <property type="evidence" value="ECO:0007669"/>
    <property type="project" value="UniProtKB-KW"/>
</dbReference>
<keyword evidence="8" id="KW-1133">Transmembrane helix</keyword>
<organism evidence="10 11">
    <name type="scientific">Thraustotheca clavata</name>
    <dbReference type="NCBI Taxonomy" id="74557"/>
    <lineage>
        <taxon>Eukaryota</taxon>
        <taxon>Sar</taxon>
        <taxon>Stramenopiles</taxon>
        <taxon>Oomycota</taxon>
        <taxon>Saprolegniomycetes</taxon>
        <taxon>Saprolegniales</taxon>
        <taxon>Achlyaceae</taxon>
        <taxon>Thraustotheca</taxon>
    </lineage>
</organism>
<dbReference type="Pfam" id="PF00225">
    <property type="entry name" value="Kinesin"/>
    <property type="match status" value="1"/>
</dbReference>
<dbReference type="AlphaFoldDB" id="A0A1V9ZZ68"/>
<dbReference type="PROSITE" id="PS50067">
    <property type="entry name" value="KINESIN_MOTOR_2"/>
    <property type="match status" value="1"/>
</dbReference>
<dbReference type="STRING" id="74557.A0A1V9ZZ68"/>
<dbReference type="GO" id="GO:0005737">
    <property type="term" value="C:cytoplasm"/>
    <property type="evidence" value="ECO:0007669"/>
    <property type="project" value="UniProtKB-SubCell"/>
</dbReference>
<feature type="domain" description="Kinesin motor" evidence="9">
    <location>
        <begin position="15"/>
        <end position="312"/>
    </location>
</feature>
<keyword evidence="4 6" id="KW-0067">ATP-binding</keyword>
<comment type="subcellular location">
    <subcellularLocation>
        <location evidence="1">Cytoplasm</location>
    </subcellularLocation>
</comment>
<dbReference type="InterPro" id="IPR019821">
    <property type="entry name" value="Kinesin_motor_CS"/>
</dbReference>
<dbReference type="OrthoDB" id="3176171at2759"/>
<name>A0A1V9ZZ68_9STRA</name>
<keyword evidence="8" id="KW-0812">Transmembrane</keyword>